<gene>
    <name evidence="9" type="ORF">M513_09000</name>
    <name evidence="10" type="ORF">M514_09000</name>
</gene>
<evidence type="ECO:0000313" key="10">
    <source>
        <dbReference type="EMBL" id="KFD70041.1"/>
    </source>
</evidence>
<dbReference type="SMART" id="SM00078">
    <property type="entry name" value="IlGF"/>
    <property type="match status" value="1"/>
</dbReference>
<feature type="domain" description="Insulin-like" evidence="8">
    <location>
        <begin position="150"/>
        <end position="241"/>
    </location>
</feature>
<comment type="similarity">
    <text evidence="1 6">Belongs to the insulin family.</text>
</comment>
<evidence type="ECO:0000256" key="4">
    <source>
        <dbReference type="ARBA" id="ARBA00022729"/>
    </source>
</evidence>
<proteinExistence type="inferred from homology"/>
<dbReference type="Pfam" id="PF00049">
    <property type="entry name" value="Insulin"/>
    <property type="match status" value="1"/>
</dbReference>
<evidence type="ECO:0000256" key="2">
    <source>
        <dbReference type="ARBA" id="ARBA00011207"/>
    </source>
</evidence>
<evidence type="ECO:0000256" key="1">
    <source>
        <dbReference type="ARBA" id="ARBA00009034"/>
    </source>
</evidence>
<feature type="non-terminal residue" evidence="9">
    <location>
        <position position="1"/>
    </location>
</feature>
<evidence type="ECO:0000256" key="6">
    <source>
        <dbReference type="RuleBase" id="RU000406"/>
    </source>
</evidence>
<dbReference type="InterPro" id="IPR036438">
    <property type="entry name" value="Insulin-like_sf"/>
</dbReference>
<dbReference type="GO" id="GO:0005179">
    <property type="term" value="F:hormone activity"/>
    <property type="evidence" value="ECO:0007669"/>
    <property type="project" value="InterPro"/>
</dbReference>
<dbReference type="PROSITE" id="PS00262">
    <property type="entry name" value="INSULIN"/>
    <property type="match status" value="1"/>
</dbReference>
<dbReference type="Proteomes" id="UP000030764">
    <property type="component" value="Unassembled WGS sequence"/>
</dbReference>
<dbReference type="InterPro" id="IPR022353">
    <property type="entry name" value="Insulin_CS"/>
</dbReference>
<dbReference type="AlphaFoldDB" id="A0A085LYW5"/>
<sequence>LLLVGILIATHFVWQPAEECRLQLLFIKLPKQVARTRGLQSDGSADIIFQGIKTARISTSFRRDWLASATSNGLFSFFDSKGGPAKKYRFLVRTEDRPQRLSPASYVLGNIAVLGRDRRRPDMLVRQQLPFVILCLLFFTPRAASLADNMRLCGEHLVKMMKIVCNNCFNGGSGFDIAQQKRDRTVGKSHTRAKNDEDCSFEVLTNRLKLKNSERRKRSRKGIVEECCIRSCSYTHMRSYCCS</sequence>
<dbReference type="InterPro" id="IPR022352">
    <property type="entry name" value="Ins/IGF/rlx"/>
</dbReference>
<feature type="signal peptide" evidence="7">
    <location>
        <begin position="1"/>
        <end position="19"/>
    </location>
</feature>
<keyword evidence="4 7" id="KW-0732">Signal</keyword>
<organism evidence="9 11">
    <name type="scientific">Trichuris suis</name>
    <name type="common">pig whipworm</name>
    <dbReference type="NCBI Taxonomy" id="68888"/>
    <lineage>
        <taxon>Eukaryota</taxon>
        <taxon>Metazoa</taxon>
        <taxon>Ecdysozoa</taxon>
        <taxon>Nematoda</taxon>
        <taxon>Enoplea</taxon>
        <taxon>Dorylaimia</taxon>
        <taxon>Trichinellida</taxon>
        <taxon>Trichuridae</taxon>
        <taxon>Trichuris</taxon>
    </lineage>
</organism>
<dbReference type="EMBL" id="KL367491">
    <property type="protein sequence ID" value="KFD70041.1"/>
    <property type="molecule type" value="Genomic_DNA"/>
</dbReference>
<dbReference type="Gene3D" id="1.10.100.10">
    <property type="entry name" value="Insulin-like"/>
    <property type="match status" value="1"/>
</dbReference>
<keyword evidence="5" id="KW-1015">Disulfide bond</keyword>
<dbReference type="PRINTS" id="PR00276">
    <property type="entry name" value="INSULINFAMLY"/>
</dbReference>
<comment type="subcellular location">
    <subcellularLocation>
        <location evidence="6">Secreted</location>
    </subcellularLocation>
</comment>
<evidence type="ECO:0000256" key="3">
    <source>
        <dbReference type="ARBA" id="ARBA00022685"/>
    </source>
</evidence>
<dbReference type="InterPro" id="IPR016179">
    <property type="entry name" value="Insulin-like"/>
</dbReference>
<keyword evidence="3" id="KW-0165">Cleavage on pair of basic residues</keyword>
<evidence type="ECO:0000256" key="7">
    <source>
        <dbReference type="SAM" id="SignalP"/>
    </source>
</evidence>
<accession>A0A085LYW5</accession>
<dbReference type="GO" id="GO:0005576">
    <property type="term" value="C:extracellular region"/>
    <property type="evidence" value="ECO:0007669"/>
    <property type="project" value="UniProtKB-SubCell"/>
</dbReference>
<dbReference type="PANTHER" id="PTHR13647:SF4">
    <property type="entry name" value="INSULIN-LIKE PEPTIDE 1-RELATED"/>
    <property type="match status" value="1"/>
</dbReference>
<reference evidence="9 11" key="1">
    <citation type="journal article" date="2014" name="Nat. Genet.">
        <title>Genome and transcriptome of the porcine whipworm Trichuris suis.</title>
        <authorList>
            <person name="Jex A.R."/>
            <person name="Nejsum P."/>
            <person name="Schwarz E.M."/>
            <person name="Hu L."/>
            <person name="Young N.D."/>
            <person name="Hall R.S."/>
            <person name="Korhonen P.K."/>
            <person name="Liao S."/>
            <person name="Thamsborg S."/>
            <person name="Xia J."/>
            <person name="Xu P."/>
            <person name="Wang S."/>
            <person name="Scheerlinck J.P."/>
            <person name="Hofmann A."/>
            <person name="Sternberg P.W."/>
            <person name="Wang J."/>
            <person name="Gasser R.B."/>
        </authorList>
    </citation>
    <scope>NUCLEOTIDE SEQUENCE [LARGE SCALE GENOMIC DNA]</scope>
    <source>
        <strain evidence="10">DCEP-RM93F</strain>
        <strain evidence="9">DCEP-RM93M</strain>
    </source>
</reference>
<dbReference type="PANTHER" id="PTHR13647">
    <property type="entry name" value="INSULIN-LIKE PEPTIDE 2-RELATED"/>
    <property type="match status" value="1"/>
</dbReference>
<evidence type="ECO:0000313" key="11">
    <source>
        <dbReference type="Proteomes" id="UP000030764"/>
    </source>
</evidence>
<keyword evidence="6" id="KW-0964">Secreted</keyword>
<evidence type="ECO:0000259" key="8">
    <source>
        <dbReference type="SMART" id="SM00078"/>
    </source>
</evidence>
<evidence type="ECO:0000313" key="9">
    <source>
        <dbReference type="EMBL" id="KFD50161.1"/>
    </source>
</evidence>
<comment type="subunit">
    <text evidence="2">Heterodimer of a B chain and an A chain linked by two disulfide bonds.</text>
</comment>
<dbReference type="SUPFAM" id="SSF56994">
    <property type="entry name" value="Insulin-like"/>
    <property type="match status" value="1"/>
</dbReference>
<dbReference type="EMBL" id="KL363258">
    <property type="protein sequence ID" value="KFD50161.1"/>
    <property type="molecule type" value="Genomic_DNA"/>
</dbReference>
<evidence type="ECO:0000256" key="5">
    <source>
        <dbReference type="ARBA" id="ARBA00023157"/>
    </source>
</evidence>
<name>A0A085LYW5_9BILA</name>
<protein>
    <recommendedName>
        <fullName evidence="8">Insulin-like domain-containing protein</fullName>
    </recommendedName>
</protein>
<keyword evidence="11" id="KW-1185">Reference proteome</keyword>
<dbReference type="Proteomes" id="UP000030758">
    <property type="component" value="Unassembled WGS sequence"/>
</dbReference>
<feature type="chain" id="PRO_5010405221" description="Insulin-like domain-containing protein" evidence="7">
    <location>
        <begin position="20"/>
        <end position="243"/>
    </location>
</feature>